<name>A0A099KE91_COLPS</name>
<dbReference type="PATRIC" id="fig|28229.3.peg.4242"/>
<dbReference type="Proteomes" id="UP000029868">
    <property type="component" value="Unassembled WGS sequence"/>
</dbReference>
<proteinExistence type="predicted"/>
<evidence type="ECO:0000313" key="2">
    <source>
        <dbReference type="EMBL" id="KGJ87933.1"/>
    </source>
</evidence>
<accession>A0A099KE91</accession>
<feature type="transmembrane region" description="Helical" evidence="1">
    <location>
        <begin position="185"/>
        <end position="203"/>
    </location>
</feature>
<dbReference type="EMBL" id="JQEC01000070">
    <property type="protein sequence ID" value="KGJ87933.1"/>
    <property type="molecule type" value="Genomic_DNA"/>
</dbReference>
<gene>
    <name evidence="2" type="ORF">GAB14E_4266</name>
</gene>
<feature type="transmembrane region" description="Helical" evidence="1">
    <location>
        <begin position="145"/>
        <end position="165"/>
    </location>
</feature>
<reference evidence="2 3" key="1">
    <citation type="submission" date="2014-08" db="EMBL/GenBank/DDBJ databases">
        <title>Genomic and Phenotypic Diversity of Colwellia psychrerythraea strains from Disparate Marine Basins.</title>
        <authorList>
            <person name="Techtmann S.M."/>
            <person name="Stelling S.C."/>
            <person name="Utturkar S.M."/>
            <person name="Alshibli N."/>
            <person name="Harris A."/>
            <person name="Brown S.D."/>
            <person name="Hazen T.C."/>
        </authorList>
    </citation>
    <scope>NUCLEOTIDE SEQUENCE [LARGE SCALE GENOMIC DNA]</scope>
    <source>
        <strain evidence="2 3">GAB14E</strain>
    </source>
</reference>
<protein>
    <submittedName>
        <fullName evidence="2">Uncharacterized protein</fullName>
    </submittedName>
</protein>
<dbReference type="RefSeq" id="WP_033084185.1">
    <property type="nucleotide sequence ID" value="NZ_JQEC01000070.1"/>
</dbReference>
<feature type="transmembrane region" description="Helical" evidence="1">
    <location>
        <begin position="108"/>
        <end position="125"/>
    </location>
</feature>
<keyword evidence="1" id="KW-0472">Membrane</keyword>
<comment type="caution">
    <text evidence="2">The sequence shown here is derived from an EMBL/GenBank/DDBJ whole genome shotgun (WGS) entry which is preliminary data.</text>
</comment>
<organism evidence="2 3">
    <name type="scientific">Colwellia psychrerythraea</name>
    <name type="common">Vibrio psychroerythus</name>
    <dbReference type="NCBI Taxonomy" id="28229"/>
    <lineage>
        <taxon>Bacteria</taxon>
        <taxon>Pseudomonadati</taxon>
        <taxon>Pseudomonadota</taxon>
        <taxon>Gammaproteobacteria</taxon>
        <taxon>Alteromonadales</taxon>
        <taxon>Colwelliaceae</taxon>
        <taxon>Colwellia</taxon>
    </lineage>
</organism>
<evidence type="ECO:0000256" key="1">
    <source>
        <dbReference type="SAM" id="Phobius"/>
    </source>
</evidence>
<feature type="transmembrane region" description="Helical" evidence="1">
    <location>
        <begin position="228"/>
        <end position="249"/>
    </location>
</feature>
<sequence length="328" mass="36436">MTEKKAVDIEQKNDKEDIWLRIERECEVMVKHAFAKGVNVPIKVIKTLQQQKQNIDHELKAEKLTFAHNNLAELVAPAKPETILLMDDETEKGSIFLFLGRVPLIRKMMLVAIISLIALISLSLSQYINNENMVTSMFDMEGTRLLYVQTILLAAAAIGASFSALFKANTYVTAGSYDPKYESSYWVRFVVGLIAGIILTQLIPVNLDAVAEAAGNASGSAASGVSHAALRITMALVGGFSAHLVYTILDRIVETVSSFISPPVAADPEILKQSLQNQFQQEKLQWMTELSSELNVLQQKLIIEPELSKLELHKHLAEFQLLITTKDR</sequence>
<keyword evidence="1" id="KW-1133">Transmembrane helix</keyword>
<evidence type="ECO:0000313" key="3">
    <source>
        <dbReference type="Proteomes" id="UP000029868"/>
    </source>
</evidence>
<keyword evidence="1" id="KW-0812">Transmembrane</keyword>
<dbReference type="OrthoDB" id="982725at2"/>
<dbReference type="AlphaFoldDB" id="A0A099KE91"/>